<feature type="binding site" evidence="9">
    <location>
        <position position="196"/>
    </location>
    <ligand>
        <name>Mg(2+)</name>
        <dbReference type="ChEBI" id="CHEBI:18420"/>
    </ligand>
</feature>
<dbReference type="GO" id="GO:0005524">
    <property type="term" value="F:ATP binding"/>
    <property type="evidence" value="ECO:0007669"/>
    <property type="project" value="UniProtKB-KW"/>
</dbReference>
<keyword evidence="2 7" id="KW-0808">Transferase</keyword>
<accession>A0A1S1LUU4</accession>
<evidence type="ECO:0000256" key="3">
    <source>
        <dbReference type="ARBA" id="ARBA00022741"/>
    </source>
</evidence>
<feature type="active site" description="Proton acceptor" evidence="8">
    <location>
        <position position="176"/>
    </location>
</feature>
<evidence type="ECO:0000313" key="11">
    <source>
        <dbReference type="EMBL" id="OHU60728.1"/>
    </source>
</evidence>
<dbReference type="Pfam" id="PF01636">
    <property type="entry name" value="APH"/>
    <property type="match status" value="1"/>
</dbReference>
<comment type="similarity">
    <text evidence="1 7">Belongs to the aminoglycoside phosphotransferase family.</text>
</comment>
<feature type="binding site" evidence="9">
    <location>
        <position position="181"/>
    </location>
    <ligand>
        <name>Mg(2+)</name>
        <dbReference type="ChEBI" id="CHEBI:18420"/>
    </ligand>
</feature>
<evidence type="ECO:0000256" key="7">
    <source>
        <dbReference type="PIRNR" id="PIRNR000706"/>
    </source>
</evidence>
<dbReference type="InterPro" id="IPR011009">
    <property type="entry name" value="Kinase-like_dom_sf"/>
</dbReference>
<evidence type="ECO:0000256" key="4">
    <source>
        <dbReference type="ARBA" id="ARBA00022777"/>
    </source>
</evidence>
<dbReference type="InterPro" id="IPR024165">
    <property type="entry name" value="Kan/Strep_kinase"/>
</dbReference>
<keyword evidence="5 7" id="KW-0067">ATP-binding</keyword>
<comment type="caution">
    <text evidence="11">The sequence shown here is derived from an EMBL/GenBank/DDBJ whole genome shotgun (WGS) entry which is preliminary data.</text>
</comment>
<dbReference type="InterPro" id="IPR002575">
    <property type="entry name" value="Aminoglycoside_PTrfase"/>
</dbReference>
<dbReference type="Proteomes" id="UP000180043">
    <property type="component" value="Unassembled WGS sequence"/>
</dbReference>
<evidence type="ECO:0000259" key="10">
    <source>
        <dbReference type="Pfam" id="PF01636"/>
    </source>
</evidence>
<name>A0A1S1LUU4_MYCCH</name>
<dbReference type="AlphaFoldDB" id="A0A1S1LUU4"/>
<proteinExistence type="inferred from homology"/>
<dbReference type="Gene3D" id="3.30.200.20">
    <property type="entry name" value="Phosphorylase Kinase, domain 1"/>
    <property type="match status" value="1"/>
</dbReference>
<dbReference type="PANTHER" id="PTHR21310:SF41">
    <property type="entry name" value="3'-PHOSPHOTRANSFERASE, PUTATIVE-RELATED"/>
    <property type="match status" value="1"/>
</dbReference>
<evidence type="ECO:0000256" key="6">
    <source>
        <dbReference type="ARBA" id="ARBA00023251"/>
    </source>
</evidence>
<dbReference type="GO" id="GO:0046677">
    <property type="term" value="P:response to antibiotic"/>
    <property type="evidence" value="ECO:0007669"/>
    <property type="project" value="UniProtKB-KW"/>
</dbReference>
<dbReference type="NCBIfam" id="NF032896">
    <property type="entry name" value="APH_3pp"/>
    <property type="match status" value="1"/>
</dbReference>
<keyword evidence="4 7" id="KW-0418">Kinase</keyword>
<gene>
    <name evidence="11" type="ORF">BKG82_01105</name>
</gene>
<evidence type="ECO:0000256" key="2">
    <source>
        <dbReference type="ARBA" id="ARBA00022679"/>
    </source>
</evidence>
<dbReference type="PANTHER" id="PTHR21310">
    <property type="entry name" value="AMINOGLYCOSIDE PHOSPHOTRANSFERASE-RELATED-RELATED"/>
    <property type="match status" value="1"/>
</dbReference>
<evidence type="ECO:0000256" key="8">
    <source>
        <dbReference type="PIRSR" id="PIRSR000706-1"/>
    </source>
</evidence>
<dbReference type="RefSeq" id="WP_057969235.1">
    <property type="nucleotide sequence ID" value="NZ_MLII01000034.1"/>
</dbReference>
<keyword evidence="9" id="KW-0479">Metal-binding</keyword>
<evidence type="ECO:0000256" key="9">
    <source>
        <dbReference type="PIRSR" id="PIRSR000706-2"/>
    </source>
</evidence>
<evidence type="ECO:0000256" key="1">
    <source>
        <dbReference type="ARBA" id="ARBA00006219"/>
    </source>
</evidence>
<feature type="domain" description="Aminoglycoside phosphotransferase" evidence="10">
    <location>
        <begin position="38"/>
        <end position="249"/>
    </location>
</feature>
<dbReference type="GO" id="GO:0016301">
    <property type="term" value="F:kinase activity"/>
    <property type="evidence" value="ECO:0007669"/>
    <property type="project" value="UniProtKB-KW"/>
</dbReference>
<sequence length="258" mass="28048">MDGRLIDLSAWEPVTTGESGALVYRSADRTRYAKAGGADLEAERDRIDWLSTRDVPGPKVLEWTPGPSGPVLITSAVRGTPADQLDADDLDRTWPAIAETVRRLHALPTAQCPFTRNLDAMMALARDVVARDAVNPDFLPDEDRDVPAAELLARIAADVPARLAQETGDLAVCHGDLCLPNILVAPDGFSVAGLIDLGRLGLADRHADLALLFANSRDTWPEDTRAATARGRFLDVYGTRADPDRLKFYLQLDPLTWG</sequence>
<keyword evidence="6 7" id="KW-0046">Antibiotic resistance</keyword>
<keyword evidence="9" id="KW-0460">Magnesium</keyword>
<reference evidence="11 12" key="1">
    <citation type="submission" date="2016-10" db="EMBL/GenBank/DDBJ databases">
        <title>Evaluation of Human, Veterinary and Environmental Mycobacterium chelonae Isolates by Core Genome Phylogenomic Analysis, Targeted Gene Comparison, and Anti-microbial Susceptibility Patterns: A Tale of Mistaken Identities.</title>
        <authorList>
            <person name="Fogelson S.B."/>
            <person name="Camus A.C."/>
            <person name="Lorenz W."/>
            <person name="Vasireddy R."/>
            <person name="Vasireddy S."/>
            <person name="Smith T."/>
            <person name="Brown-Elliott B.A."/>
            <person name="Wallace R.J.Jr."/>
            <person name="Hasan N.A."/>
            <person name="Reischl U."/>
            <person name="Sanchez S."/>
        </authorList>
    </citation>
    <scope>NUCLEOTIDE SEQUENCE [LARGE SCALE GENOMIC DNA]</scope>
    <source>
        <strain evidence="11 12">15515</strain>
    </source>
</reference>
<dbReference type="InterPro" id="IPR051678">
    <property type="entry name" value="AGP_Transferase"/>
</dbReference>
<dbReference type="CDD" id="cd05150">
    <property type="entry name" value="APH"/>
    <property type="match status" value="1"/>
</dbReference>
<dbReference type="Gene3D" id="3.90.1200.10">
    <property type="match status" value="1"/>
</dbReference>
<dbReference type="GO" id="GO:0016773">
    <property type="term" value="F:phosphotransferase activity, alcohol group as acceptor"/>
    <property type="evidence" value="ECO:0007669"/>
    <property type="project" value="InterPro"/>
</dbReference>
<protein>
    <submittedName>
        <fullName evidence="11">APH(3'') family aminoglycoside O-phosphotransferase</fullName>
    </submittedName>
</protein>
<evidence type="ECO:0000313" key="12">
    <source>
        <dbReference type="Proteomes" id="UP000180043"/>
    </source>
</evidence>
<dbReference type="GO" id="GO:0046872">
    <property type="term" value="F:metal ion binding"/>
    <property type="evidence" value="ECO:0007669"/>
    <property type="project" value="UniProtKB-KW"/>
</dbReference>
<dbReference type="EMBL" id="MLIQ01000006">
    <property type="protein sequence ID" value="OHU60728.1"/>
    <property type="molecule type" value="Genomic_DNA"/>
</dbReference>
<organism evidence="11 12">
    <name type="scientific">Mycobacteroides chelonae</name>
    <name type="common">Mycobacterium chelonae</name>
    <dbReference type="NCBI Taxonomy" id="1774"/>
    <lineage>
        <taxon>Bacteria</taxon>
        <taxon>Bacillati</taxon>
        <taxon>Actinomycetota</taxon>
        <taxon>Actinomycetes</taxon>
        <taxon>Mycobacteriales</taxon>
        <taxon>Mycobacteriaceae</taxon>
        <taxon>Mycobacteroides</taxon>
    </lineage>
</organism>
<dbReference type="SUPFAM" id="SSF56112">
    <property type="entry name" value="Protein kinase-like (PK-like)"/>
    <property type="match status" value="1"/>
</dbReference>
<keyword evidence="3 7" id="KW-0547">Nucleotide-binding</keyword>
<evidence type="ECO:0000256" key="5">
    <source>
        <dbReference type="ARBA" id="ARBA00022840"/>
    </source>
</evidence>
<dbReference type="PIRSF" id="PIRSF000706">
    <property type="entry name" value="Kanamycin_kin"/>
    <property type="match status" value="1"/>
</dbReference>